<dbReference type="PANTHER" id="PTHR38451">
    <property type="entry name" value="TRNA (ADENINE(22)-N(1))-METHYLTRANSFERASE"/>
    <property type="match status" value="1"/>
</dbReference>
<dbReference type="InterPro" id="IPR029063">
    <property type="entry name" value="SAM-dependent_MTases_sf"/>
</dbReference>
<reference evidence="1 2" key="1">
    <citation type="submission" date="2019-03" db="EMBL/GenBank/DDBJ databases">
        <title>Genomic Encyclopedia of Type Strains, Phase IV (KMG-IV): sequencing the most valuable type-strain genomes for metagenomic binning, comparative biology and taxonomic classification.</title>
        <authorList>
            <person name="Goeker M."/>
        </authorList>
    </citation>
    <scope>NUCLEOTIDE SEQUENCE [LARGE SCALE GENOMIC DNA]</scope>
    <source>
        <strain evidence="1 2">DSM 102940</strain>
    </source>
</reference>
<evidence type="ECO:0000313" key="2">
    <source>
        <dbReference type="Proteomes" id="UP000294919"/>
    </source>
</evidence>
<protein>
    <submittedName>
        <fullName evidence="1">tRNA (Adenine22-N1)-methyltransferase</fullName>
    </submittedName>
</protein>
<name>A0A4R2L7B6_9FIRM</name>
<gene>
    <name evidence="1" type="ORF">EV214_101256</name>
</gene>
<accession>A0A4R2L7B6</accession>
<dbReference type="GO" id="GO:0032259">
    <property type="term" value="P:methylation"/>
    <property type="evidence" value="ECO:0007669"/>
    <property type="project" value="UniProtKB-KW"/>
</dbReference>
<proteinExistence type="predicted"/>
<keyword evidence="2" id="KW-1185">Reference proteome</keyword>
<evidence type="ECO:0000313" key="1">
    <source>
        <dbReference type="EMBL" id="TCO80019.1"/>
    </source>
</evidence>
<dbReference type="Proteomes" id="UP000294919">
    <property type="component" value="Unassembled WGS sequence"/>
</dbReference>
<keyword evidence="1" id="KW-0489">Methyltransferase</keyword>
<dbReference type="EMBL" id="SLWV01000001">
    <property type="protein sequence ID" value="TCO80019.1"/>
    <property type="molecule type" value="Genomic_DNA"/>
</dbReference>
<dbReference type="OrthoDB" id="5881184at2"/>
<dbReference type="SUPFAM" id="SSF53335">
    <property type="entry name" value="S-adenosyl-L-methionine-dependent methyltransferases"/>
    <property type="match status" value="1"/>
</dbReference>
<dbReference type="Pfam" id="PF12847">
    <property type="entry name" value="Methyltransf_18"/>
    <property type="match status" value="1"/>
</dbReference>
<keyword evidence="1" id="KW-0808">Transferase</keyword>
<dbReference type="AlphaFoldDB" id="A0A4R2L7B6"/>
<dbReference type="RefSeq" id="WP_132241865.1">
    <property type="nucleotide sequence ID" value="NZ_SLWV01000001.1"/>
</dbReference>
<dbReference type="GO" id="GO:0160105">
    <property type="term" value="F:tRNA (adenine(22)-N1)-methyltransferase activity"/>
    <property type="evidence" value="ECO:0007669"/>
    <property type="project" value="InterPro"/>
</dbReference>
<dbReference type="PANTHER" id="PTHR38451:SF1">
    <property type="entry name" value="TRNA (ADENINE(22)-N(1))-METHYLTRANSFERASE"/>
    <property type="match status" value="1"/>
</dbReference>
<dbReference type="PIRSF" id="PIRSF018637">
    <property type="entry name" value="TrmK"/>
    <property type="match status" value="1"/>
</dbReference>
<dbReference type="Gene3D" id="3.40.50.150">
    <property type="entry name" value="Vaccinia Virus protein VP39"/>
    <property type="match status" value="1"/>
</dbReference>
<organism evidence="1 2">
    <name type="scientific">Marinisporobacter balticus</name>
    <dbReference type="NCBI Taxonomy" id="2018667"/>
    <lineage>
        <taxon>Bacteria</taxon>
        <taxon>Bacillati</taxon>
        <taxon>Bacillota</taxon>
        <taxon>Clostridia</taxon>
        <taxon>Peptostreptococcales</taxon>
        <taxon>Thermotaleaceae</taxon>
        <taxon>Marinisporobacter</taxon>
    </lineage>
</organism>
<comment type="caution">
    <text evidence="1">The sequence shown here is derived from an EMBL/GenBank/DDBJ whole genome shotgun (WGS) entry which is preliminary data.</text>
</comment>
<dbReference type="InterPro" id="IPR006901">
    <property type="entry name" value="TrmK"/>
</dbReference>
<sequence length="231" mass="26588">MKLTPRLLTIAKFVPPKSVVADVGTDHGYIPVYLIENKIAQKVIATDVNEGPLYSAQTAIKTYGMGDYIETRLGNGLAPIKSNEVDTVIIAGMGGLLIRDILMRHMDVTKSVNRFILQPMVAQDELRRWLIQNDFKIVDEKLVREEHRIYEIMVVEHGMQNIDDEIYFEIGQKLIENKDLLLESFIKKHIKKQNEIINNLSDQETENAKKKLKECKKKAEKLEEVLRWVKS</sequence>